<dbReference type="EMBL" id="SOCP01000020">
    <property type="protein sequence ID" value="TDV41328.1"/>
    <property type="molecule type" value="Genomic_DNA"/>
</dbReference>
<dbReference type="SUPFAM" id="SSF56112">
    <property type="entry name" value="Protein kinase-like (PK-like)"/>
    <property type="match status" value="1"/>
</dbReference>
<gene>
    <name evidence="1" type="ORF">CLV71_12018</name>
</gene>
<dbReference type="AlphaFoldDB" id="A0A4R7UWZ4"/>
<protein>
    <recommendedName>
        <fullName evidence="3">Phosphotransferase family enzyme</fullName>
    </recommendedName>
</protein>
<evidence type="ECO:0000313" key="2">
    <source>
        <dbReference type="Proteomes" id="UP000294927"/>
    </source>
</evidence>
<accession>A0A4R7UWZ4</accession>
<evidence type="ECO:0008006" key="3">
    <source>
        <dbReference type="Google" id="ProtNLM"/>
    </source>
</evidence>
<dbReference type="InterPro" id="IPR011009">
    <property type="entry name" value="Kinase-like_dom_sf"/>
</dbReference>
<sequence length="366" mass="39906">MQLAQLLSETDAPLRKVDHSGERKDVPALLAQAARLAIETQEFRQKVLGGRSETFVLDDPHRLMSATLVLKPTTRADAAIERQRTTSLKRHLAATRAPDWMVVPESLTEVPLVAPGDADTVYVTRRAKGTSLAEFAAQFPEKVTRHVPRVVRYLARIHGWLETETARARGDHWAAVQSVVTEYGDRIGVPDPNHLGAMVVSAVPHILPAVARRDAHAENWLVTPTSQIVALDLEGEEDLPLLYEVAQFIEDHALVPLGPDAWSLRAGLCQAYLQEFGHTSLDAADVESAYQAFALTRAVFVAGHVPRKVDRSSPSGSRRFAADRVRHAVKVAEWVATTAAHPLAECAGELSGPLRAASDLVLAELG</sequence>
<dbReference type="Proteomes" id="UP000294927">
    <property type="component" value="Unassembled WGS sequence"/>
</dbReference>
<proteinExistence type="predicted"/>
<keyword evidence="2" id="KW-1185">Reference proteome</keyword>
<comment type="caution">
    <text evidence="1">The sequence shown here is derived from an EMBL/GenBank/DDBJ whole genome shotgun (WGS) entry which is preliminary data.</text>
</comment>
<evidence type="ECO:0000313" key="1">
    <source>
        <dbReference type="EMBL" id="TDV41328.1"/>
    </source>
</evidence>
<reference evidence="1 2" key="1">
    <citation type="submission" date="2019-03" db="EMBL/GenBank/DDBJ databases">
        <title>Genomic Encyclopedia of Archaeal and Bacterial Type Strains, Phase II (KMG-II): from individual species to whole genera.</title>
        <authorList>
            <person name="Goeker M."/>
        </authorList>
    </citation>
    <scope>NUCLEOTIDE SEQUENCE [LARGE SCALE GENOMIC DNA]</scope>
    <source>
        <strain evidence="1 2">DSM 45499</strain>
    </source>
</reference>
<name>A0A4R7UWZ4_9PSEU</name>
<organism evidence="1 2">
    <name type="scientific">Actinophytocola oryzae</name>
    <dbReference type="NCBI Taxonomy" id="502181"/>
    <lineage>
        <taxon>Bacteria</taxon>
        <taxon>Bacillati</taxon>
        <taxon>Actinomycetota</taxon>
        <taxon>Actinomycetes</taxon>
        <taxon>Pseudonocardiales</taxon>
        <taxon>Pseudonocardiaceae</taxon>
    </lineage>
</organism>